<accession>A0A2T4MZZ9</accession>
<evidence type="ECO:0000256" key="4">
    <source>
        <dbReference type="PROSITE-ProRule" id="PRU00510"/>
    </source>
</evidence>
<dbReference type="InterPro" id="IPR037187">
    <property type="entry name" value="DnaK_N"/>
</dbReference>
<feature type="domain" description="Zinc finger DksA/TraR C4-type" evidence="5">
    <location>
        <begin position="92"/>
        <end position="125"/>
    </location>
</feature>
<evidence type="ECO:0000256" key="1">
    <source>
        <dbReference type="ARBA" id="ARBA00022723"/>
    </source>
</evidence>
<name>A0A2T4MZZ9_AERVE</name>
<organism evidence="6 7">
    <name type="scientific">Aeromonas veronii</name>
    <dbReference type="NCBI Taxonomy" id="654"/>
    <lineage>
        <taxon>Bacteria</taxon>
        <taxon>Pseudomonadati</taxon>
        <taxon>Pseudomonadota</taxon>
        <taxon>Gammaproteobacteria</taxon>
        <taxon>Aeromonadales</taxon>
        <taxon>Aeromonadaceae</taxon>
        <taxon>Aeromonas</taxon>
    </lineage>
</organism>
<dbReference type="InterPro" id="IPR000962">
    <property type="entry name" value="Znf_DskA_TraR"/>
</dbReference>
<feature type="zinc finger region" description="dksA C4-type" evidence="4">
    <location>
        <begin position="96"/>
        <end position="120"/>
    </location>
</feature>
<evidence type="ECO:0000256" key="3">
    <source>
        <dbReference type="ARBA" id="ARBA00022833"/>
    </source>
</evidence>
<dbReference type="Proteomes" id="UP000241986">
    <property type="component" value="Unassembled WGS sequence"/>
</dbReference>
<evidence type="ECO:0000313" key="7">
    <source>
        <dbReference type="Proteomes" id="UP000241986"/>
    </source>
</evidence>
<dbReference type="PROSITE" id="PS51128">
    <property type="entry name" value="ZF_DKSA_2"/>
    <property type="match status" value="1"/>
</dbReference>
<dbReference type="Gene3D" id="1.20.120.910">
    <property type="entry name" value="DksA, coiled-coil domain"/>
    <property type="match status" value="1"/>
</dbReference>
<sequence length="132" mass="14885">MASLSLRNFMNKNNEVRSEFQIKSLEKLKSSRSALIAKISEMKIQATRSDSDNTDPLDIASHVEEQSRLLSELARDEASLLKIESALRNFSNFGYCIECGEDIDERRLGIDPSICRCVDCQGSKEVLSRHMA</sequence>
<keyword evidence="3" id="KW-0862">Zinc</keyword>
<evidence type="ECO:0000313" key="6">
    <source>
        <dbReference type="EMBL" id="PTH80116.1"/>
    </source>
</evidence>
<dbReference type="GO" id="GO:0008270">
    <property type="term" value="F:zinc ion binding"/>
    <property type="evidence" value="ECO:0007669"/>
    <property type="project" value="UniProtKB-KW"/>
</dbReference>
<protein>
    <recommendedName>
        <fullName evidence="5">Zinc finger DksA/TraR C4-type domain-containing protein</fullName>
    </recommendedName>
</protein>
<dbReference type="Pfam" id="PF01258">
    <property type="entry name" value="zf-dskA_traR"/>
    <property type="match status" value="1"/>
</dbReference>
<evidence type="ECO:0000259" key="5">
    <source>
        <dbReference type="Pfam" id="PF01258"/>
    </source>
</evidence>
<dbReference type="AlphaFoldDB" id="A0A2T4MZZ9"/>
<comment type="caution">
    <text evidence="6">The sequence shown here is derived from an EMBL/GenBank/DDBJ whole genome shotgun (WGS) entry which is preliminary data.</text>
</comment>
<dbReference type="EMBL" id="PZKL01000037">
    <property type="protein sequence ID" value="PTH80116.1"/>
    <property type="molecule type" value="Genomic_DNA"/>
</dbReference>
<proteinExistence type="predicted"/>
<gene>
    <name evidence="6" type="ORF">DAA48_16260</name>
</gene>
<dbReference type="PANTHER" id="PTHR33823">
    <property type="entry name" value="RNA POLYMERASE-BINDING TRANSCRIPTION FACTOR DKSA-RELATED"/>
    <property type="match status" value="1"/>
</dbReference>
<evidence type="ECO:0000256" key="2">
    <source>
        <dbReference type="ARBA" id="ARBA00022771"/>
    </source>
</evidence>
<dbReference type="SUPFAM" id="SSF109635">
    <property type="entry name" value="DnaK suppressor protein DksA, alpha-hairpin domain"/>
    <property type="match status" value="1"/>
</dbReference>
<reference evidence="6 7" key="1">
    <citation type="submission" date="2018-03" db="EMBL/GenBank/DDBJ databases">
        <title>Aeromonas veronii whole genome sequencing and analysis.</title>
        <authorList>
            <person name="Xie H."/>
            <person name="Liu T."/>
            <person name="Wang K."/>
        </authorList>
    </citation>
    <scope>NUCLEOTIDE SEQUENCE [LARGE SCALE GENOMIC DNA]</scope>
    <source>
        <strain evidence="6 7">XH.VA.1</strain>
    </source>
</reference>
<keyword evidence="2" id="KW-0863">Zinc-finger</keyword>
<dbReference type="PANTHER" id="PTHR33823:SF2">
    <property type="entry name" value="RNA POLYMERASE-BINDING TRANSCRIPTION FACTOR DKSA"/>
    <property type="match status" value="1"/>
</dbReference>
<dbReference type="SUPFAM" id="SSF57716">
    <property type="entry name" value="Glucocorticoid receptor-like (DNA-binding domain)"/>
    <property type="match status" value="1"/>
</dbReference>
<keyword evidence="1" id="KW-0479">Metal-binding</keyword>